<evidence type="ECO:0000313" key="7">
    <source>
        <dbReference type="EMBL" id="MDK2124223.1"/>
    </source>
</evidence>
<gene>
    <name evidence="7" type="ORF">PZA18_09200</name>
</gene>
<keyword evidence="3 5" id="KW-0732">Signal</keyword>
<dbReference type="InterPro" id="IPR000709">
    <property type="entry name" value="Leu_Ile_Val-bd"/>
</dbReference>
<feature type="domain" description="Leucine-binding protein" evidence="6">
    <location>
        <begin position="32"/>
        <end position="372"/>
    </location>
</feature>
<proteinExistence type="inferred from homology"/>
<name>A0ABT7DYT1_9NEIS</name>
<organism evidence="7 8">
    <name type="scientific">Parachitinimonas caeni</name>
    <dbReference type="NCBI Taxonomy" id="3031301"/>
    <lineage>
        <taxon>Bacteria</taxon>
        <taxon>Pseudomonadati</taxon>
        <taxon>Pseudomonadota</taxon>
        <taxon>Betaproteobacteria</taxon>
        <taxon>Neisseriales</taxon>
        <taxon>Chitinibacteraceae</taxon>
        <taxon>Parachitinimonas</taxon>
    </lineage>
</organism>
<dbReference type="PANTHER" id="PTHR47235">
    <property type="entry name" value="BLR6548 PROTEIN"/>
    <property type="match status" value="1"/>
</dbReference>
<keyword evidence="4" id="KW-0029">Amino-acid transport</keyword>
<evidence type="ECO:0000256" key="5">
    <source>
        <dbReference type="SAM" id="SignalP"/>
    </source>
</evidence>
<keyword evidence="2" id="KW-0813">Transport</keyword>
<dbReference type="RefSeq" id="WP_284100532.1">
    <property type="nucleotide sequence ID" value="NZ_JARRAF010000008.1"/>
</dbReference>
<evidence type="ECO:0000256" key="1">
    <source>
        <dbReference type="ARBA" id="ARBA00010062"/>
    </source>
</evidence>
<accession>A0ABT7DYT1</accession>
<dbReference type="EMBL" id="JARRAF010000008">
    <property type="protein sequence ID" value="MDK2124223.1"/>
    <property type="molecule type" value="Genomic_DNA"/>
</dbReference>
<dbReference type="Pfam" id="PF13458">
    <property type="entry name" value="Peripla_BP_6"/>
    <property type="match status" value="1"/>
</dbReference>
<protein>
    <submittedName>
        <fullName evidence="7">ABC transporter substrate-binding protein</fullName>
    </submittedName>
</protein>
<keyword evidence="8" id="KW-1185">Reference proteome</keyword>
<reference evidence="7" key="1">
    <citation type="submission" date="2023-03" db="EMBL/GenBank/DDBJ databases">
        <title>Chitinimonas shenzhenensis gen. nov., sp. nov., a novel member of family Burkholderiaceae isolated from activated sludge collected in Shen Zhen, China.</title>
        <authorList>
            <person name="Wang X."/>
        </authorList>
    </citation>
    <scope>NUCLEOTIDE SEQUENCE</scope>
    <source>
        <strain evidence="7">DQS-5</strain>
    </source>
</reference>
<dbReference type="Proteomes" id="UP001172778">
    <property type="component" value="Unassembled WGS sequence"/>
</dbReference>
<feature type="chain" id="PRO_5045998093" evidence="5">
    <location>
        <begin position="24"/>
        <end position="379"/>
    </location>
</feature>
<comment type="similarity">
    <text evidence="1">Belongs to the leucine-binding protein family.</text>
</comment>
<dbReference type="CDD" id="cd19978">
    <property type="entry name" value="PBP1_ABC_ligand_binding-like"/>
    <property type="match status" value="1"/>
</dbReference>
<evidence type="ECO:0000256" key="4">
    <source>
        <dbReference type="ARBA" id="ARBA00022970"/>
    </source>
</evidence>
<dbReference type="InterPro" id="IPR028082">
    <property type="entry name" value="Peripla_BP_I"/>
</dbReference>
<dbReference type="InterPro" id="IPR028081">
    <property type="entry name" value="Leu-bd"/>
</dbReference>
<dbReference type="PANTHER" id="PTHR47235:SF1">
    <property type="entry name" value="BLR6548 PROTEIN"/>
    <property type="match status" value="1"/>
</dbReference>
<evidence type="ECO:0000313" key="8">
    <source>
        <dbReference type="Proteomes" id="UP001172778"/>
    </source>
</evidence>
<evidence type="ECO:0000259" key="6">
    <source>
        <dbReference type="Pfam" id="PF13458"/>
    </source>
</evidence>
<dbReference type="Gene3D" id="3.40.50.2300">
    <property type="match status" value="2"/>
</dbReference>
<dbReference type="PRINTS" id="PR00337">
    <property type="entry name" value="LEUILEVALBP"/>
</dbReference>
<evidence type="ECO:0000256" key="2">
    <source>
        <dbReference type="ARBA" id="ARBA00022448"/>
    </source>
</evidence>
<feature type="signal peptide" evidence="5">
    <location>
        <begin position="1"/>
        <end position="23"/>
    </location>
</feature>
<sequence length="379" mass="40706">MNALLISRMLLAASALAGTLAWAENGVTADKVVIGQSAALTGPAKLLGTEMRDGANAYFSQVNAAGGVNGRTIELISLDDGYEPEKAAGNTRKLIEQDKVFALFGYVGTPTSLASQPVFTEAKVPFFAPFTGADALRSPFNRYIFNIRAGYSDETEKIVRHSLGLNLKRIAVFYQNDSYGKAGLSGVEQALERRGMQLAATATVERNSTNVKDAVAKLSAVKPEAVIMVSAYKSCAAFIKEMLAHGASAQFYNVSFVGSRPLAEELGDEGAGVVISQVMPFPFEQVQPVVREYRAAMQKFQPKAQVSFTSLEGFIAAKVFVEGLRKAGLNPTRESLMAALEKIDSYDVGGFKVSFSSHNHSQSKFVDLTVIQKGGGFRN</sequence>
<comment type="caution">
    <text evidence="7">The sequence shown here is derived from an EMBL/GenBank/DDBJ whole genome shotgun (WGS) entry which is preliminary data.</text>
</comment>
<dbReference type="SUPFAM" id="SSF53822">
    <property type="entry name" value="Periplasmic binding protein-like I"/>
    <property type="match status" value="1"/>
</dbReference>
<evidence type="ECO:0000256" key="3">
    <source>
        <dbReference type="ARBA" id="ARBA00022729"/>
    </source>
</evidence>